<dbReference type="Pfam" id="PF02026">
    <property type="entry name" value="RyR"/>
    <property type="match status" value="2"/>
</dbReference>
<feature type="domain" description="Ryanodine receptor Ryr" evidence="2">
    <location>
        <begin position="541"/>
        <end position="610"/>
    </location>
</feature>
<evidence type="ECO:0000313" key="5">
    <source>
        <dbReference type="Proteomes" id="UP000039324"/>
    </source>
</evidence>
<sequence length="649" mass="70847">MPLSWTPPDDALPLTPSESTGTGSRSSPVSTTALADSLVDCSGLRWTEVAKIHSRTRALQPDQTHILTQHRVDAFPRASPDLVVYRRKAAAPAATVADRIDDIRQCIGARPDLANVVAIVLADEQSHLQSCIDRILNANSAMQWTLTSPAIAHIAALLTVCKWLQCERSRTRISCQKIMAAAAGAFDDCDSPVGSESRAGSRRESDAGSEVLPASILRYNVVKINRINRNSRRVFEIDTLLHSLAIVKPEVVSEMLSSPRRRSDLSLSMTLTPSSNSSLNGMKIGAGSTDTFDDCDNVLLPSTMILDVVLVKPSSRKRSNGLPAPAEIHIQYLCQSMRKSKLFRGQMDSVAQRDQFYRQLCIHVLQRPRLCSSTSASAASMPTTIPQSMAMHSSSGAHLAHSQRTVRRAFSSTCDASSLRRMSRSMSGSAAIAGSLSRAVLADDDASNGDGCDLANLSYEAVAERAHSNWALDKLARNWSLSKVTDLNRRTHADLVPFNELSEEIRTEKVDCVRRVCAAVAELGYTIGTKRRSATVDLDPAGLQQLADCVAMICHETWIQSMTSRAWRYGPMDAVKRRHPNLVPFSCLSDVIRGEYRSQATFIVDAFGELGSPIHIENGAHAQYRMASSSYLCSPRACSLAPLGPMRNR</sequence>
<geneLocation type="mitochondrion" evidence="4"/>
<dbReference type="InterPro" id="IPR003032">
    <property type="entry name" value="Ryanodine_rcpt"/>
</dbReference>
<feature type="domain" description="Ryanodine receptor Ryr" evidence="2">
    <location>
        <begin position="460"/>
        <end position="527"/>
    </location>
</feature>
<keyword evidence="4" id="KW-0496">Mitochondrion</keyword>
<accession>A0A0G4J423</accession>
<dbReference type="AlphaFoldDB" id="A0A0G4J423"/>
<dbReference type="STRING" id="37360.A0A0G4J423"/>
<keyword evidence="5" id="KW-1185">Reference proteome</keyword>
<evidence type="ECO:0000313" key="4">
    <source>
        <dbReference type="EMBL" id="SPQ93754.1"/>
    </source>
</evidence>
<dbReference type="OrthoDB" id="300855at2759"/>
<organism evidence="3 5">
    <name type="scientific">Plasmodiophora brassicae</name>
    <name type="common">Clubroot disease agent</name>
    <dbReference type="NCBI Taxonomy" id="37360"/>
    <lineage>
        <taxon>Eukaryota</taxon>
        <taxon>Sar</taxon>
        <taxon>Rhizaria</taxon>
        <taxon>Endomyxa</taxon>
        <taxon>Phytomyxea</taxon>
        <taxon>Plasmodiophorida</taxon>
        <taxon>Plasmodiophoridae</taxon>
        <taxon>Plasmodiophora</taxon>
    </lineage>
</organism>
<feature type="compositionally biased region" description="Polar residues" evidence="1">
    <location>
        <begin position="16"/>
        <end position="29"/>
    </location>
</feature>
<dbReference type="Proteomes" id="UP000039324">
    <property type="component" value="Unassembled WGS sequence"/>
</dbReference>
<dbReference type="EMBL" id="OVEO01000001">
    <property type="protein sequence ID" value="SPQ93754.1"/>
    <property type="molecule type" value="Genomic_DNA"/>
</dbReference>
<evidence type="ECO:0000313" key="3">
    <source>
        <dbReference type="EMBL" id="CEP02315.1"/>
    </source>
</evidence>
<feature type="region of interest" description="Disordered" evidence="1">
    <location>
        <begin position="1"/>
        <end position="29"/>
    </location>
</feature>
<name>A0A0G4J423_PLABS</name>
<protein>
    <recommendedName>
        <fullName evidence="2">Ryanodine receptor Ryr domain-containing protein</fullName>
    </recommendedName>
</protein>
<dbReference type="Proteomes" id="UP000290189">
    <property type="component" value="Unassembled WGS sequence"/>
</dbReference>
<evidence type="ECO:0000256" key="1">
    <source>
        <dbReference type="SAM" id="MobiDB-lite"/>
    </source>
</evidence>
<reference evidence="3 5" key="1">
    <citation type="submission" date="2015-02" db="EMBL/GenBank/DDBJ databases">
        <authorList>
            <person name="Chooi Y.-H."/>
        </authorList>
    </citation>
    <scope>NUCLEOTIDE SEQUENCE [LARGE SCALE GENOMIC DNA]</scope>
    <source>
        <strain evidence="3">E3</strain>
    </source>
</reference>
<dbReference type="Gene3D" id="6.20.350.10">
    <property type="match status" value="2"/>
</dbReference>
<evidence type="ECO:0000259" key="2">
    <source>
        <dbReference type="Pfam" id="PF02026"/>
    </source>
</evidence>
<gene>
    <name evidence="3" type="ORF">PBRA_008899</name>
    <name evidence="4" type="ORF">PLBR_LOCUS969</name>
</gene>
<dbReference type="EMBL" id="CDSF01000124">
    <property type="protein sequence ID" value="CEP02315.1"/>
    <property type="molecule type" value="Genomic_DNA"/>
</dbReference>
<evidence type="ECO:0000313" key="6">
    <source>
        <dbReference type="Proteomes" id="UP000290189"/>
    </source>
</evidence>
<reference evidence="4 6" key="2">
    <citation type="submission" date="2018-03" db="EMBL/GenBank/DDBJ databases">
        <authorList>
            <person name="Fogelqvist J."/>
        </authorList>
    </citation>
    <scope>NUCLEOTIDE SEQUENCE [LARGE SCALE GENOMIC DNA]</scope>
</reference>
<proteinExistence type="predicted"/>